<protein>
    <submittedName>
        <fullName evidence="1">Uncharacterized protein</fullName>
    </submittedName>
</protein>
<evidence type="ECO:0000313" key="1">
    <source>
        <dbReference type="EMBL" id="SDJ91632.1"/>
    </source>
</evidence>
<evidence type="ECO:0000313" key="2">
    <source>
        <dbReference type="Proteomes" id="UP000199202"/>
    </source>
</evidence>
<accession>A0A1G8XLV3</accession>
<dbReference type="Proteomes" id="UP000199202">
    <property type="component" value="Unassembled WGS sequence"/>
</dbReference>
<reference evidence="1 2" key="1">
    <citation type="submission" date="2016-10" db="EMBL/GenBank/DDBJ databases">
        <authorList>
            <person name="de Groot N.N."/>
        </authorList>
    </citation>
    <scope>NUCLEOTIDE SEQUENCE [LARGE SCALE GENOMIC DNA]</scope>
    <source>
        <strain evidence="1 2">CGMCC 4.6533</strain>
    </source>
</reference>
<sequence length="54" mass="5575">MEGEIALSALAAAAPRLGLPDPAPPYKENVVLRGLPKLPVRLDGSPRGVVSGWA</sequence>
<organism evidence="1 2">
    <name type="scientific">Nonomuraea jiangxiensis</name>
    <dbReference type="NCBI Taxonomy" id="633440"/>
    <lineage>
        <taxon>Bacteria</taxon>
        <taxon>Bacillati</taxon>
        <taxon>Actinomycetota</taxon>
        <taxon>Actinomycetes</taxon>
        <taxon>Streptosporangiales</taxon>
        <taxon>Streptosporangiaceae</taxon>
        <taxon>Nonomuraea</taxon>
    </lineage>
</organism>
<name>A0A1G8XLV3_9ACTN</name>
<proteinExistence type="predicted"/>
<gene>
    <name evidence="1" type="ORF">SAMN05421869_11312</name>
</gene>
<dbReference type="AlphaFoldDB" id="A0A1G8XLV3"/>
<dbReference type="RefSeq" id="WP_176993399.1">
    <property type="nucleotide sequence ID" value="NZ_FNDJ01000013.1"/>
</dbReference>
<dbReference type="EMBL" id="FNDJ01000013">
    <property type="protein sequence ID" value="SDJ91632.1"/>
    <property type="molecule type" value="Genomic_DNA"/>
</dbReference>
<keyword evidence="2" id="KW-1185">Reference proteome</keyword>